<keyword evidence="2" id="KW-0472">Membrane</keyword>
<dbReference type="PANTHER" id="PTHR35469">
    <property type="entry name" value="TRANSMEMBRANE PROTEIN"/>
    <property type="match status" value="1"/>
</dbReference>
<reference evidence="3" key="2">
    <citation type="submission" date="2023-05" db="EMBL/GenBank/DDBJ databases">
        <authorList>
            <person name="Schelkunov M.I."/>
        </authorList>
    </citation>
    <scope>NUCLEOTIDE SEQUENCE</scope>
    <source>
        <strain evidence="3">Hsosn_3</strain>
        <tissue evidence="3">Leaf</tissue>
    </source>
</reference>
<sequence length="268" mass="28945">MSTNSKERRRRIAERGSDRLALITGRIDNLPVSSRSYSDLPPSVVSENEGKHFSSYSEDFSNNTLQLDKYAGQTGIKQDTLPSDSSSQESTPSALDTDEKIKQSPVSSKNEGSLSSTSNVRLLPENSEPVVRHHYNGISPKQISVAVAASEMIRIYISVAAAILVFLSYIGFPILGSSIIKSIILSRPLCLLLVTNISVVLVPLLLDNNLVNSSAEVSGASPLGTFEFGKALEIGLMLQQCFGGLFMDCSVYSVVVVCLLSLAQKLGW</sequence>
<gene>
    <name evidence="3" type="ORF">POM88_036158</name>
</gene>
<dbReference type="Proteomes" id="UP001237642">
    <property type="component" value="Unassembled WGS sequence"/>
</dbReference>
<proteinExistence type="predicted"/>
<evidence type="ECO:0000256" key="1">
    <source>
        <dbReference type="SAM" id="MobiDB-lite"/>
    </source>
</evidence>
<organism evidence="3 4">
    <name type="scientific">Heracleum sosnowskyi</name>
    <dbReference type="NCBI Taxonomy" id="360622"/>
    <lineage>
        <taxon>Eukaryota</taxon>
        <taxon>Viridiplantae</taxon>
        <taxon>Streptophyta</taxon>
        <taxon>Embryophyta</taxon>
        <taxon>Tracheophyta</taxon>
        <taxon>Spermatophyta</taxon>
        <taxon>Magnoliopsida</taxon>
        <taxon>eudicotyledons</taxon>
        <taxon>Gunneridae</taxon>
        <taxon>Pentapetalae</taxon>
        <taxon>asterids</taxon>
        <taxon>campanulids</taxon>
        <taxon>Apiales</taxon>
        <taxon>Apiaceae</taxon>
        <taxon>Apioideae</taxon>
        <taxon>apioid superclade</taxon>
        <taxon>Tordylieae</taxon>
        <taxon>Tordyliinae</taxon>
        <taxon>Heracleum</taxon>
    </lineage>
</organism>
<evidence type="ECO:0000313" key="4">
    <source>
        <dbReference type="Proteomes" id="UP001237642"/>
    </source>
</evidence>
<dbReference type="PANTHER" id="PTHR35469:SF4">
    <property type="entry name" value="TRANSMEMBRANE PROTEIN"/>
    <property type="match status" value="1"/>
</dbReference>
<evidence type="ECO:0000313" key="3">
    <source>
        <dbReference type="EMBL" id="KAK1370066.1"/>
    </source>
</evidence>
<name>A0AAD8MDY6_9APIA</name>
<feature type="transmembrane region" description="Helical" evidence="2">
    <location>
        <begin position="188"/>
        <end position="206"/>
    </location>
</feature>
<feature type="region of interest" description="Disordered" evidence="1">
    <location>
        <begin position="76"/>
        <end position="119"/>
    </location>
</feature>
<feature type="compositionally biased region" description="Low complexity" evidence="1">
    <location>
        <begin position="83"/>
        <end position="93"/>
    </location>
</feature>
<evidence type="ECO:0000256" key="2">
    <source>
        <dbReference type="SAM" id="Phobius"/>
    </source>
</evidence>
<reference evidence="3" key="1">
    <citation type="submission" date="2023-02" db="EMBL/GenBank/DDBJ databases">
        <title>Genome of toxic invasive species Heracleum sosnowskyi carries increased number of genes despite the absence of recent whole-genome duplications.</title>
        <authorList>
            <person name="Schelkunov M."/>
            <person name="Shtratnikova V."/>
            <person name="Makarenko M."/>
            <person name="Klepikova A."/>
            <person name="Omelchenko D."/>
            <person name="Novikova G."/>
            <person name="Obukhova E."/>
            <person name="Bogdanov V."/>
            <person name="Penin A."/>
            <person name="Logacheva M."/>
        </authorList>
    </citation>
    <scope>NUCLEOTIDE SEQUENCE</scope>
    <source>
        <strain evidence="3">Hsosn_3</strain>
        <tissue evidence="3">Leaf</tissue>
    </source>
</reference>
<dbReference type="AlphaFoldDB" id="A0AAD8MDY6"/>
<comment type="caution">
    <text evidence="3">The sequence shown here is derived from an EMBL/GenBank/DDBJ whole genome shotgun (WGS) entry which is preliminary data.</text>
</comment>
<keyword evidence="2" id="KW-1133">Transmembrane helix</keyword>
<feature type="transmembrane region" description="Helical" evidence="2">
    <location>
        <begin position="155"/>
        <end position="176"/>
    </location>
</feature>
<feature type="region of interest" description="Disordered" evidence="1">
    <location>
        <begin position="27"/>
        <end position="58"/>
    </location>
</feature>
<dbReference type="EMBL" id="JAUIZM010000008">
    <property type="protein sequence ID" value="KAK1370066.1"/>
    <property type="molecule type" value="Genomic_DNA"/>
</dbReference>
<keyword evidence="4" id="KW-1185">Reference proteome</keyword>
<feature type="compositionally biased region" description="Polar residues" evidence="1">
    <location>
        <begin position="104"/>
        <end position="119"/>
    </location>
</feature>
<feature type="transmembrane region" description="Helical" evidence="2">
    <location>
        <begin position="242"/>
        <end position="263"/>
    </location>
</feature>
<keyword evidence="2" id="KW-0812">Transmembrane</keyword>
<accession>A0AAD8MDY6</accession>
<protein>
    <submittedName>
        <fullName evidence="3">RNA-binding (RRM/RBD/RNP motifs) family protein</fullName>
    </submittedName>
</protein>